<evidence type="ECO:0000313" key="3">
    <source>
        <dbReference type="EMBL" id="GAA1548725.1"/>
    </source>
</evidence>
<evidence type="ECO:0000256" key="1">
    <source>
        <dbReference type="ARBA" id="ARBA00008710"/>
    </source>
</evidence>
<dbReference type="PANTHER" id="PTHR39428:SF1">
    <property type="entry name" value="F420H(2)-DEPENDENT QUINONE REDUCTASE RV1261C"/>
    <property type="match status" value="1"/>
</dbReference>
<keyword evidence="4" id="KW-1185">Reference proteome</keyword>
<dbReference type="NCBIfam" id="TIGR00026">
    <property type="entry name" value="hi_GC_TIGR00026"/>
    <property type="match status" value="1"/>
</dbReference>
<reference evidence="3 4" key="1">
    <citation type="journal article" date="2019" name="Int. J. Syst. Evol. Microbiol.">
        <title>The Global Catalogue of Microorganisms (GCM) 10K type strain sequencing project: providing services to taxonomists for standard genome sequencing and annotation.</title>
        <authorList>
            <consortium name="The Broad Institute Genomics Platform"/>
            <consortium name="The Broad Institute Genome Sequencing Center for Infectious Disease"/>
            <person name="Wu L."/>
            <person name="Ma J."/>
        </authorList>
    </citation>
    <scope>NUCLEOTIDE SEQUENCE [LARGE SCALE GENOMIC DNA]</scope>
    <source>
        <strain evidence="3 4">JCM 14303</strain>
    </source>
</reference>
<gene>
    <name evidence="3" type="ORF">GCM10009741_60750</name>
</gene>
<organism evidence="3 4">
    <name type="scientific">Kribbella lupini</name>
    <dbReference type="NCBI Taxonomy" id="291602"/>
    <lineage>
        <taxon>Bacteria</taxon>
        <taxon>Bacillati</taxon>
        <taxon>Actinomycetota</taxon>
        <taxon>Actinomycetes</taxon>
        <taxon>Propionibacteriales</taxon>
        <taxon>Kribbellaceae</taxon>
        <taxon>Kribbella</taxon>
    </lineage>
</organism>
<evidence type="ECO:0000313" key="4">
    <source>
        <dbReference type="Proteomes" id="UP001500363"/>
    </source>
</evidence>
<dbReference type="InterPro" id="IPR004378">
    <property type="entry name" value="F420H2_quin_Rdtase"/>
</dbReference>
<dbReference type="EMBL" id="BAAANC010000003">
    <property type="protein sequence ID" value="GAA1548725.1"/>
    <property type="molecule type" value="Genomic_DNA"/>
</dbReference>
<comment type="catalytic activity">
    <reaction evidence="2">
        <text>oxidized coenzyme F420-(gamma-L-Glu)(n) + a quinol + H(+) = reduced coenzyme F420-(gamma-L-Glu)(n) + a quinone</text>
        <dbReference type="Rhea" id="RHEA:39663"/>
        <dbReference type="Rhea" id="RHEA-COMP:12939"/>
        <dbReference type="Rhea" id="RHEA-COMP:14378"/>
        <dbReference type="ChEBI" id="CHEBI:15378"/>
        <dbReference type="ChEBI" id="CHEBI:24646"/>
        <dbReference type="ChEBI" id="CHEBI:132124"/>
        <dbReference type="ChEBI" id="CHEBI:133980"/>
        <dbReference type="ChEBI" id="CHEBI:139511"/>
    </reaction>
</comment>
<comment type="similarity">
    <text evidence="1">Belongs to the F420H(2)-dependent quinone reductase family.</text>
</comment>
<dbReference type="SUPFAM" id="SSF50475">
    <property type="entry name" value="FMN-binding split barrel"/>
    <property type="match status" value="1"/>
</dbReference>
<dbReference type="InterPro" id="IPR012349">
    <property type="entry name" value="Split_barrel_FMN-bd"/>
</dbReference>
<accession>A0ABN2BWA0</accession>
<dbReference type="PANTHER" id="PTHR39428">
    <property type="entry name" value="F420H(2)-DEPENDENT QUINONE REDUCTASE RV1261C"/>
    <property type="match status" value="1"/>
</dbReference>
<comment type="caution">
    <text evidence="3">The sequence shown here is derived from an EMBL/GenBank/DDBJ whole genome shotgun (WGS) entry which is preliminary data.</text>
</comment>
<sequence length="156" mass="17280">MGWYTNVIRLLGHRPWFATVGRTLMPLDRWLQRRTGGRVNILGKSALPTLLLTTTGRRSGQPRTVPLIYAHDGDSFVVTASNWGQQHHPAWSANLIASGDAVVSLPGGRDVPVRAALAEGAERDRVWPLVTKVWPAYDTYVVRSGRDIRVFVLSPS</sequence>
<evidence type="ECO:0000256" key="2">
    <source>
        <dbReference type="ARBA" id="ARBA00049106"/>
    </source>
</evidence>
<protein>
    <submittedName>
        <fullName evidence="3">Nitroreductase family deazaflavin-dependent oxidoreductase</fullName>
    </submittedName>
</protein>
<dbReference type="Gene3D" id="2.30.110.10">
    <property type="entry name" value="Electron Transport, Fmn-binding Protein, Chain A"/>
    <property type="match status" value="1"/>
</dbReference>
<name>A0ABN2BWA0_9ACTN</name>
<dbReference type="Pfam" id="PF04075">
    <property type="entry name" value="F420H2_quin_red"/>
    <property type="match status" value="1"/>
</dbReference>
<dbReference type="Proteomes" id="UP001500363">
    <property type="component" value="Unassembled WGS sequence"/>
</dbReference>
<proteinExistence type="inferred from homology"/>